<evidence type="ECO:0000313" key="1">
    <source>
        <dbReference type="EMBL" id="CDY51098.1"/>
    </source>
</evidence>
<sequence length="60" mass="7234">LRFDPPPFQSYVPPQNVKHRKWRRKEVLRRGVLQRQQPHLFLQLGKVSMHGLNQYLLSQS</sequence>
<dbReference type="EMBL" id="LK032966">
    <property type="protein sequence ID" value="CDY51098.1"/>
    <property type="molecule type" value="Genomic_DNA"/>
</dbReference>
<feature type="non-terminal residue" evidence="1">
    <location>
        <position position="1"/>
    </location>
</feature>
<proteinExistence type="predicted"/>
<evidence type="ECO:0000313" key="2">
    <source>
        <dbReference type="Proteomes" id="UP000028999"/>
    </source>
</evidence>
<organism evidence="1 2">
    <name type="scientific">Brassica napus</name>
    <name type="common">Rape</name>
    <dbReference type="NCBI Taxonomy" id="3708"/>
    <lineage>
        <taxon>Eukaryota</taxon>
        <taxon>Viridiplantae</taxon>
        <taxon>Streptophyta</taxon>
        <taxon>Embryophyta</taxon>
        <taxon>Tracheophyta</taxon>
        <taxon>Spermatophyta</taxon>
        <taxon>Magnoliopsida</taxon>
        <taxon>eudicotyledons</taxon>
        <taxon>Gunneridae</taxon>
        <taxon>Pentapetalae</taxon>
        <taxon>rosids</taxon>
        <taxon>malvids</taxon>
        <taxon>Brassicales</taxon>
        <taxon>Brassicaceae</taxon>
        <taxon>Brassiceae</taxon>
        <taxon>Brassica</taxon>
    </lineage>
</organism>
<dbReference type="Proteomes" id="UP000028999">
    <property type="component" value="Unassembled WGS sequence"/>
</dbReference>
<name>A0A078IPT1_BRANA</name>
<dbReference type="Gramene" id="CDY51098">
    <property type="protein sequence ID" value="CDY51098"/>
    <property type="gene ID" value="GSBRNA2T00098267001"/>
</dbReference>
<accession>A0A078IPT1</accession>
<gene>
    <name evidence="1" type="primary">BnaCnng20010D</name>
    <name evidence="1" type="ORF">GSBRNA2T00098267001</name>
</gene>
<protein>
    <submittedName>
        <fullName evidence="1">BnaCnng20010D protein</fullName>
    </submittedName>
</protein>
<reference evidence="1 2" key="1">
    <citation type="journal article" date="2014" name="Science">
        <title>Plant genetics. Early allopolyploid evolution in the post-Neolithic Brassica napus oilseed genome.</title>
        <authorList>
            <person name="Chalhoub B."/>
            <person name="Denoeud F."/>
            <person name="Liu S."/>
            <person name="Parkin I.A."/>
            <person name="Tang H."/>
            <person name="Wang X."/>
            <person name="Chiquet J."/>
            <person name="Belcram H."/>
            <person name="Tong C."/>
            <person name="Samans B."/>
            <person name="Correa M."/>
            <person name="Da Silva C."/>
            <person name="Just J."/>
            <person name="Falentin C."/>
            <person name="Koh C.S."/>
            <person name="Le Clainche I."/>
            <person name="Bernard M."/>
            <person name="Bento P."/>
            <person name="Noel B."/>
            <person name="Labadie K."/>
            <person name="Alberti A."/>
            <person name="Charles M."/>
            <person name="Arnaud D."/>
            <person name="Guo H."/>
            <person name="Daviaud C."/>
            <person name="Alamery S."/>
            <person name="Jabbari K."/>
            <person name="Zhao M."/>
            <person name="Edger P.P."/>
            <person name="Chelaifa H."/>
            <person name="Tack D."/>
            <person name="Lassalle G."/>
            <person name="Mestiri I."/>
            <person name="Schnel N."/>
            <person name="Le Paslier M.C."/>
            <person name="Fan G."/>
            <person name="Renault V."/>
            <person name="Bayer P.E."/>
            <person name="Golicz A.A."/>
            <person name="Manoli S."/>
            <person name="Lee T.H."/>
            <person name="Thi V.H."/>
            <person name="Chalabi S."/>
            <person name="Hu Q."/>
            <person name="Fan C."/>
            <person name="Tollenaere R."/>
            <person name="Lu Y."/>
            <person name="Battail C."/>
            <person name="Shen J."/>
            <person name="Sidebottom C.H."/>
            <person name="Wang X."/>
            <person name="Canaguier A."/>
            <person name="Chauveau A."/>
            <person name="Berard A."/>
            <person name="Deniot G."/>
            <person name="Guan M."/>
            <person name="Liu Z."/>
            <person name="Sun F."/>
            <person name="Lim Y.P."/>
            <person name="Lyons E."/>
            <person name="Town C.D."/>
            <person name="Bancroft I."/>
            <person name="Wang X."/>
            <person name="Meng J."/>
            <person name="Ma J."/>
            <person name="Pires J.C."/>
            <person name="King G.J."/>
            <person name="Brunel D."/>
            <person name="Delourme R."/>
            <person name="Renard M."/>
            <person name="Aury J.M."/>
            <person name="Adams K.L."/>
            <person name="Batley J."/>
            <person name="Snowdon R.J."/>
            <person name="Tost J."/>
            <person name="Edwards D."/>
            <person name="Zhou Y."/>
            <person name="Hua W."/>
            <person name="Sharpe A.G."/>
            <person name="Paterson A.H."/>
            <person name="Guan C."/>
            <person name="Wincker P."/>
        </authorList>
    </citation>
    <scope>NUCLEOTIDE SEQUENCE [LARGE SCALE GENOMIC DNA]</scope>
    <source>
        <strain evidence="2">cv. Darmor-bzh</strain>
    </source>
</reference>
<keyword evidence="2" id="KW-1185">Reference proteome</keyword>
<dbReference type="PaxDb" id="3708-A0A078IPT1"/>
<dbReference type="AlphaFoldDB" id="A0A078IPT1"/>